<evidence type="ECO:0000313" key="2">
    <source>
        <dbReference type="EMBL" id="AKE61927.1"/>
    </source>
</evidence>
<organism evidence="2 3">
    <name type="scientific">Citrobacter amalonaticus Y19</name>
    <dbReference type="NCBI Taxonomy" id="1261127"/>
    <lineage>
        <taxon>Bacteria</taxon>
        <taxon>Pseudomonadati</taxon>
        <taxon>Pseudomonadota</taxon>
        <taxon>Gammaproteobacteria</taxon>
        <taxon>Enterobacterales</taxon>
        <taxon>Enterobacteriaceae</taxon>
        <taxon>Citrobacter</taxon>
    </lineage>
</organism>
<feature type="chain" id="PRO_5002510621" evidence="1">
    <location>
        <begin position="23"/>
        <end position="94"/>
    </location>
</feature>
<gene>
    <name evidence="2" type="ORF">F384_11320</name>
</gene>
<evidence type="ECO:0000256" key="1">
    <source>
        <dbReference type="SAM" id="SignalP"/>
    </source>
</evidence>
<dbReference type="HOGENOM" id="CLU_164781_0_0_6"/>
<dbReference type="RefSeq" id="WP_046498080.1">
    <property type="nucleotide sequence ID" value="NZ_CP011132.1"/>
</dbReference>
<dbReference type="PATRIC" id="fig|1261127.3.peg.2364"/>
<dbReference type="KEGG" id="cama:F384_11320"/>
<reference evidence="2 3" key="1">
    <citation type="journal article" date="2013" name="Appl. Microbiol. Biotechnol.">
        <title>Glycerol assimilation and production of 1,3-propanediol by Citrobacter amalonaticus Y19.</title>
        <authorList>
            <person name="Ainala S.K."/>
            <person name="Ashok S."/>
            <person name="Ko Y."/>
            <person name="Park S."/>
        </authorList>
    </citation>
    <scope>NUCLEOTIDE SEQUENCE [LARGE SCALE GENOMIC DNA]</scope>
    <source>
        <strain evidence="2 3">Y19</strain>
    </source>
</reference>
<dbReference type="InterPro" id="IPR020386">
    <property type="entry name" value="Uncharacterised_YehE"/>
</dbReference>
<name>A0A0F6U0C0_CITAM</name>
<feature type="signal peptide" evidence="1">
    <location>
        <begin position="1"/>
        <end position="22"/>
    </location>
</feature>
<proteinExistence type="predicted"/>
<keyword evidence="1" id="KW-0732">Signal</keyword>
<dbReference type="OrthoDB" id="6571991at2"/>
<protein>
    <submittedName>
        <fullName evidence="2">Membrane protein</fullName>
    </submittedName>
</protein>
<dbReference type="AlphaFoldDB" id="A0A0F6U0C0"/>
<dbReference type="EMBL" id="CP011132">
    <property type="protein sequence ID" value="AKE61927.1"/>
    <property type="molecule type" value="Genomic_DNA"/>
</dbReference>
<evidence type="ECO:0000313" key="3">
    <source>
        <dbReference type="Proteomes" id="UP000034085"/>
    </source>
</evidence>
<dbReference type="Pfam" id="PF10836">
    <property type="entry name" value="DUF2574"/>
    <property type="match status" value="1"/>
</dbReference>
<accession>A0A0F6U0C0</accession>
<sequence>MKNYLLSGIIVLTYAMSTPAFPSDTATLTIKGRVTIPTCSTDVVNSQLQQRCGNTLFQFTAQDAKETSSARGVVTEMTHLPGDTARQIVLNRYD</sequence>
<dbReference type="Proteomes" id="UP000034085">
    <property type="component" value="Chromosome"/>
</dbReference>